<dbReference type="Proteomes" id="UP000326565">
    <property type="component" value="Unassembled WGS sequence"/>
</dbReference>
<name>A0A5N5WHP6_9EURO</name>
<evidence type="ECO:0000256" key="1">
    <source>
        <dbReference type="SAM" id="MobiDB-lite"/>
    </source>
</evidence>
<feature type="region of interest" description="Disordered" evidence="1">
    <location>
        <begin position="146"/>
        <end position="172"/>
    </location>
</feature>
<proteinExistence type="predicted"/>
<feature type="compositionally biased region" description="Basic and acidic residues" evidence="1">
    <location>
        <begin position="163"/>
        <end position="172"/>
    </location>
</feature>
<feature type="compositionally biased region" description="Low complexity" evidence="1">
    <location>
        <begin position="26"/>
        <end position="36"/>
    </location>
</feature>
<feature type="compositionally biased region" description="Basic residues" evidence="1">
    <location>
        <begin position="7"/>
        <end position="16"/>
    </location>
</feature>
<evidence type="ECO:0000313" key="2">
    <source>
        <dbReference type="EMBL" id="KAB8067037.1"/>
    </source>
</evidence>
<dbReference type="AlphaFoldDB" id="A0A5N5WHP6"/>
<reference evidence="2 3" key="1">
    <citation type="submission" date="2019-04" db="EMBL/GenBank/DDBJ databases">
        <title>Friends and foes A comparative genomics study of 23 Aspergillus species from section Flavi.</title>
        <authorList>
            <consortium name="DOE Joint Genome Institute"/>
            <person name="Kjaerbolling I."/>
            <person name="Vesth T."/>
            <person name="Frisvad J.C."/>
            <person name="Nybo J.L."/>
            <person name="Theobald S."/>
            <person name="Kildgaard S."/>
            <person name="Isbrandt T."/>
            <person name="Kuo A."/>
            <person name="Sato A."/>
            <person name="Lyhne E.K."/>
            <person name="Kogle M.E."/>
            <person name="Wiebenga A."/>
            <person name="Kun R.S."/>
            <person name="Lubbers R.J."/>
            <person name="Makela M.R."/>
            <person name="Barry K."/>
            <person name="Chovatia M."/>
            <person name="Clum A."/>
            <person name="Daum C."/>
            <person name="Haridas S."/>
            <person name="He G."/>
            <person name="LaButti K."/>
            <person name="Lipzen A."/>
            <person name="Mondo S."/>
            <person name="Riley R."/>
            <person name="Salamov A."/>
            <person name="Simmons B.A."/>
            <person name="Magnuson J.K."/>
            <person name="Henrissat B."/>
            <person name="Mortensen U.H."/>
            <person name="Larsen T.O."/>
            <person name="Devries R.P."/>
            <person name="Grigoriev I.V."/>
            <person name="Machida M."/>
            <person name="Baker S.E."/>
            <person name="Andersen M.R."/>
        </authorList>
    </citation>
    <scope>NUCLEOTIDE SEQUENCE [LARGE SCALE GENOMIC DNA]</scope>
    <source>
        <strain evidence="2 3">CBS 151.66</strain>
    </source>
</reference>
<protein>
    <submittedName>
        <fullName evidence="2">Uncharacterized protein</fullName>
    </submittedName>
</protein>
<dbReference type="OrthoDB" id="4507207at2759"/>
<evidence type="ECO:0000313" key="3">
    <source>
        <dbReference type="Proteomes" id="UP000326565"/>
    </source>
</evidence>
<dbReference type="EMBL" id="ML732661">
    <property type="protein sequence ID" value="KAB8067037.1"/>
    <property type="molecule type" value="Genomic_DNA"/>
</dbReference>
<feature type="region of interest" description="Disordered" evidence="1">
    <location>
        <begin position="57"/>
        <end position="83"/>
    </location>
</feature>
<accession>A0A5N5WHP6</accession>
<organism evidence="2 3">
    <name type="scientific">Aspergillus leporis</name>
    <dbReference type="NCBI Taxonomy" id="41062"/>
    <lineage>
        <taxon>Eukaryota</taxon>
        <taxon>Fungi</taxon>
        <taxon>Dikarya</taxon>
        <taxon>Ascomycota</taxon>
        <taxon>Pezizomycotina</taxon>
        <taxon>Eurotiomycetes</taxon>
        <taxon>Eurotiomycetidae</taxon>
        <taxon>Eurotiales</taxon>
        <taxon>Aspergillaceae</taxon>
        <taxon>Aspergillus</taxon>
        <taxon>Aspergillus subgen. Circumdati</taxon>
    </lineage>
</organism>
<feature type="region of interest" description="Disordered" evidence="1">
    <location>
        <begin position="1"/>
        <end position="41"/>
    </location>
</feature>
<feature type="compositionally biased region" description="Polar residues" evidence="1">
    <location>
        <begin position="146"/>
        <end position="162"/>
    </location>
</feature>
<sequence length="469" mass="53403">MVSSPKPIRKRGRPRKYTSTQEKKQQYAQQRQNQRQSVLAAERTAQFDQFYSAAPAASAELVGPQPDRPTNLDPPSIPPSTHAVPPREVTIARELEQLLPPISPPPPPPPDLTEEIAPSTDEPLLPLQLPKPIMVIEINQSNQSTLFNSPARASNPTSPNDAQSDHQPTREPDLGVCRLAGCLADQLYQHQGCCHECHESRQTEYNNQPHTQTGLADYLESMTARGWFPNDDLAHQVTPKQKQRVYCGVDPATANHSLLGVTLDIDSVLGFARSLAVAKRGVRWYPTQMSVSDLQSGLHLDPIPVHYVDPDGRAHTIHRPIHQVPHYTFGRLIGFEDLSIYLLRLRDQDFQHSLVQHYPSSFDHSRLNATALAREQLLFYFLPAEALSLVWQSVLKTVRRPGFHQFQDIRILADTWENMIQHFQQYWDNAIDEIYLTECFYYDIGKETCPTSLSQTILWRRCCLETYRR</sequence>
<gene>
    <name evidence="2" type="ORF">BDV29DRAFT_201086</name>
</gene>
<keyword evidence="3" id="KW-1185">Reference proteome</keyword>